<dbReference type="EMBL" id="CAADEW010000047">
    <property type="protein sequence ID" value="VFJ54324.1"/>
    <property type="molecule type" value="Genomic_DNA"/>
</dbReference>
<dbReference type="GO" id="GO:0050334">
    <property type="term" value="F:thiaminase activity"/>
    <property type="evidence" value="ECO:0007669"/>
    <property type="project" value="UniProtKB-UniRule"/>
</dbReference>
<reference evidence="4" key="1">
    <citation type="submission" date="2019-02" db="EMBL/GenBank/DDBJ databases">
        <authorList>
            <person name="Gruber-Vodicka R. H."/>
            <person name="Seah K. B. B."/>
        </authorList>
    </citation>
    <scope>NUCLEOTIDE SEQUENCE</scope>
    <source>
        <strain evidence="4">BECK_BZ15</strain>
    </source>
</reference>
<dbReference type="InterPro" id="IPR016084">
    <property type="entry name" value="Haem_Oase-like_multi-hlx"/>
</dbReference>
<dbReference type="InterPro" id="IPR004305">
    <property type="entry name" value="Thiaminase-2/PQQC"/>
</dbReference>
<dbReference type="UniPathway" id="UPA00060"/>
<protein>
    <recommendedName>
        <fullName evidence="1">Aminopyrimidine aminohydrolase</fullName>
        <ecNumber evidence="1">3.5.99.2</ecNumber>
    </recommendedName>
</protein>
<dbReference type="InterPro" id="IPR050967">
    <property type="entry name" value="Thiamine_Salvage_TenA"/>
</dbReference>
<organism evidence="4">
    <name type="scientific">Candidatus Kentrum sp. FW</name>
    <dbReference type="NCBI Taxonomy" id="2126338"/>
    <lineage>
        <taxon>Bacteria</taxon>
        <taxon>Pseudomonadati</taxon>
        <taxon>Pseudomonadota</taxon>
        <taxon>Gammaproteobacteria</taxon>
        <taxon>Candidatus Kentrum</taxon>
    </lineage>
</organism>
<dbReference type="EC" id="3.5.99.2" evidence="1"/>
<evidence type="ECO:0000313" key="4">
    <source>
        <dbReference type="EMBL" id="VFJ54324.1"/>
    </source>
</evidence>
<keyword evidence="1" id="KW-0784">Thiamine biosynthesis</keyword>
<dbReference type="CDD" id="cd19365">
    <property type="entry name" value="TenA_C-like"/>
    <property type="match status" value="1"/>
</dbReference>
<dbReference type="Gene3D" id="1.20.910.10">
    <property type="entry name" value="Heme oxygenase-like"/>
    <property type="match status" value="1"/>
</dbReference>
<feature type="domain" description="Thiaminase-2/PQQC" evidence="3">
    <location>
        <begin position="15"/>
        <end position="218"/>
    </location>
</feature>
<dbReference type="InterPro" id="IPR027574">
    <property type="entry name" value="Thiaminase_II"/>
</dbReference>
<feature type="active site" description="Proton donor" evidence="2">
    <location>
        <position position="210"/>
    </location>
</feature>
<comment type="similarity">
    <text evidence="1">Belongs to the TenA family.</text>
</comment>
<dbReference type="PIRSF" id="PIRSF003170">
    <property type="entry name" value="Pet18p"/>
    <property type="match status" value="1"/>
</dbReference>
<dbReference type="Pfam" id="PF03070">
    <property type="entry name" value="TENA_THI-4"/>
    <property type="match status" value="1"/>
</dbReference>
<accession>A0A450SL55</accession>
<proteinExistence type="inferred from homology"/>
<dbReference type="AlphaFoldDB" id="A0A450SL55"/>
<comment type="catalytic activity">
    <reaction evidence="1">
        <text>4-amino-5-aminomethyl-2-methylpyrimidine + H2O = 4-amino-5-hydroxymethyl-2-methylpyrimidine + NH4(+)</text>
        <dbReference type="Rhea" id="RHEA:31799"/>
        <dbReference type="ChEBI" id="CHEBI:15377"/>
        <dbReference type="ChEBI" id="CHEBI:16892"/>
        <dbReference type="ChEBI" id="CHEBI:28938"/>
        <dbReference type="ChEBI" id="CHEBI:63416"/>
        <dbReference type="EC" id="3.5.99.2"/>
    </reaction>
</comment>
<comment type="pathway">
    <text evidence="1">Cofactor biosynthesis; thiamine diphosphate biosynthesis.</text>
</comment>
<gene>
    <name evidence="4" type="ORF">BECKFW1821A_GA0114235_10478</name>
</gene>
<comment type="function">
    <text evidence="1">Catalyzes an amino-pyrimidine hydrolysis reaction at the C5' of the pyrimidine moiety of thiamine compounds, a reaction that is part of a thiamine salvage pathway. Thus, catalyzes the conversion of 4-amino-5-aminomethyl-2-methylpyrimidine to 4-amino-5-hydroxymethyl-2-methylpyrimidine (HMP).</text>
</comment>
<keyword evidence="1" id="KW-0378">Hydrolase</keyword>
<name>A0A450SL55_9GAMM</name>
<evidence type="ECO:0000256" key="1">
    <source>
        <dbReference type="PIRNR" id="PIRNR003170"/>
    </source>
</evidence>
<dbReference type="PANTHER" id="PTHR43198:SF2">
    <property type="entry name" value="SI:CH1073-67J19.1-RELATED"/>
    <property type="match status" value="1"/>
</dbReference>
<dbReference type="GO" id="GO:0009229">
    <property type="term" value="P:thiamine diphosphate biosynthetic process"/>
    <property type="evidence" value="ECO:0007669"/>
    <property type="project" value="UniProtKB-UniPathway"/>
</dbReference>
<comment type="catalytic activity">
    <reaction evidence="1">
        <text>thiamine + H2O = 5-(2-hydroxyethyl)-4-methylthiazole + 4-amino-5-hydroxymethyl-2-methylpyrimidine + H(+)</text>
        <dbReference type="Rhea" id="RHEA:17509"/>
        <dbReference type="ChEBI" id="CHEBI:15377"/>
        <dbReference type="ChEBI" id="CHEBI:15378"/>
        <dbReference type="ChEBI" id="CHEBI:16892"/>
        <dbReference type="ChEBI" id="CHEBI:17957"/>
        <dbReference type="ChEBI" id="CHEBI:18385"/>
        <dbReference type="EC" id="3.5.99.2"/>
    </reaction>
</comment>
<dbReference type="NCBIfam" id="TIGR04306">
    <property type="entry name" value="salvage_TenA"/>
    <property type="match status" value="1"/>
</dbReference>
<dbReference type="GO" id="GO:0009228">
    <property type="term" value="P:thiamine biosynthetic process"/>
    <property type="evidence" value="ECO:0007669"/>
    <property type="project" value="UniProtKB-KW"/>
</dbReference>
<evidence type="ECO:0000256" key="2">
    <source>
        <dbReference type="PIRSR" id="PIRSR003170-1"/>
    </source>
</evidence>
<dbReference type="SUPFAM" id="SSF48613">
    <property type="entry name" value="Heme oxygenase-like"/>
    <property type="match status" value="1"/>
</dbReference>
<dbReference type="GO" id="GO:0005829">
    <property type="term" value="C:cytosol"/>
    <property type="evidence" value="ECO:0007669"/>
    <property type="project" value="TreeGrafter"/>
</dbReference>
<dbReference type="InterPro" id="IPR026285">
    <property type="entry name" value="TenA_E"/>
</dbReference>
<dbReference type="PANTHER" id="PTHR43198">
    <property type="entry name" value="BIFUNCTIONAL TH2 PROTEIN"/>
    <property type="match status" value="1"/>
</dbReference>
<sequence>MTQPPTPFTRTLWGEIDPLFRKILAHPFVAGLTSGALEAESFRFYIIQDALYLREFAHALSIAAAKAPTEDAMILLNEHATGVLRDEKALHTGFFRDWGISEADIHKTRMAPTNLAYTNYLLATAYTRPFHEILAAVLPCDWIYWEVGTALQKQGSREPAYQRWIDTYGGEEFAKLVRMMLALTDDIARGLDTAQRQAMSHHFVITSRYEWMFWEMAHTREQWPVT</sequence>
<evidence type="ECO:0000259" key="3">
    <source>
        <dbReference type="Pfam" id="PF03070"/>
    </source>
</evidence>